<reference evidence="1" key="2">
    <citation type="submission" date="2023-01" db="EMBL/GenBank/DDBJ databases">
        <authorList>
            <person name="Uljanovas D."/>
        </authorList>
    </citation>
    <scope>NUCLEOTIDE SEQUENCE</scope>
    <source>
        <strain evidence="1">S41</strain>
    </source>
</reference>
<proteinExistence type="predicted"/>
<protein>
    <submittedName>
        <fullName evidence="1">Uncharacterized protein</fullName>
    </submittedName>
</protein>
<evidence type="ECO:0000313" key="1">
    <source>
        <dbReference type="EMBL" id="MDN5124606.1"/>
    </source>
</evidence>
<organism evidence="1 2">
    <name type="scientific">Aliarcobacter butzleri</name>
    <dbReference type="NCBI Taxonomy" id="28197"/>
    <lineage>
        <taxon>Bacteria</taxon>
        <taxon>Pseudomonadati</taxon>
        <taxon>Campylobacterota</taxon>
        <taxon>Epsilonproteobacteria</taxon>
        <taxon>Campylobacterales</taxon>
        <taxon>Arcobacteraceae</taxon>
        <taxon>Aliarcobacter</taxon>
    </lineage>
</organism>
<evidence type="ECO:0000313" key="2">
    <source>
        <dbReference type="Proteomes" id="UP001170364"/>
    </source>
</evidence>
<sequence length="90" mass="10862">MQKYLFHIYILAPSSYPKTPFETYKERIFSDYTIFLFRTIPNMMKENITLSVVRIIDGDEEKYSYVKDLKILLDKDKNKIFDKVKILIEI</sequence>
<dbReference type="AlphaFoldDB" id="A0AAW7QFB6"/>
<accession>A0AAW7QFB6</accession>
<reference evidence="1" key="1">
    <citation type="journal article" date="2023" name="Microorganisms">
        <title>Genomic Characterization of Arcobacter butzleri Strains Isolated from Various Sources in Lithuania.</title>
        <authorList>
            <person name="Uljanovas D."/>
            <person name="Golz G."/>
            <person name="Fleischmann S."/>
            <person name="Kudirkiene E."/>
            <person name="Kasetiene N."/>
            <person name="Grineviciene A."/>
            <person name="Tamuleviciene E."/>
            <person name="Aksomaitiene J."/>
            <person name="Alter T."/>
            <person name="Malakauskas M."/>
        </authorList>
    </citation>
    <scope>NUCLEOTIDE SEQUENCE</scope>
    <source>
        <strain evidence="1">S41</strain>
    </source>
</reference>
<comment type="caution">
    <text evidence="1">The sequence shown here is derived from an EMBL/GenBank/DDBJ whole genome shotgun (WGS) entry which is preliminary data.</text>
</comment>
<dbReference type="EMBL" id="JAQJJG010000034">
    <property type="protein sequence ID" value="MDN5124606.1"/>
    <property type="molecule type" value="Genomic_DNA"/>
</dbReference>
<dbReference type="Proteomes" id="UP001170364">
    <property type="component" value="Unassembled WGS sequence"/>
</dbReference>
<dbReference type="RefSeq" id="WP_301371434.1">
    <property type="nucleotide sequence ID" value="NZ_JAQJJF010000039.1"/>
</dbReference>
<name>A0AAW7QFB6_9BACT</name>
<gene>
    <name evidence="1" type="ORF">PJV93_11925</name>
</gene>